<gene>
    <name evidence="1" type="ORF">CLV45_0078</name>
</gene>
<dbReference type="OrthoDB" id="6057352at2"/>
<evidence type="ECO:0000313" key="1">
    <source>
        <dbReference type="EMBL" id="PJJ58668.1"/>
    </source>
</evidence>
<dbReference type="InterPro" id="IPR024524">
    <property type="entry name" value="DUF3800"/>
</dbReference>
<dbReference type="Proteomes" id="UP000228535">
    <property type="component" value="Unassembled WGS sequence"/>
</dbReference>
<name>A0A2M9BL41_9BACT</name>
<dbReference type="EMBL" id="PGFA01000001">
    <property type="protein sequence ID" value="PJJ58668.1"/>
    <property type="molecule type" value="Genomic_DNA"/>
</dbReference>
<dbReference type="Pfam" id="PF12686">
    <property type="entry name" value="DUF3800"/>
    <property type="match status" value="1"/>
</dbReference>
<sequence>MKQPVAFADEYGNTSFDFGRQSTHFIVASIIVDKHDLGLLEIQAEAIRKRHFQTGEIKSKNVATNYKRRLLILEEIGKMNIQIFAVTVDKRALYSEGFKHKASFHKFINGLVYKELYRTLPNLTLVVDEHGSNDYMREFKEYVKKNHIRDLFHGSYFDLENSEKNILIQIADFIAGTIGHHYDENQRKKYSEKGFDTVNFLNLIRHQIASINEFPPNYKDVNYYPIEDEKREFDENIAKLSLRYAIDFIDNKKINNPGDIEQVSFLKLLLFYQRSYQKQGFVPTQELINHLNAGRETRLTPLYFRTSIVGKLRDAGVLIASSSSGDKGYKLPTSVSDIYQFINHSNSIIIPMINRVRKCRDLIKLSTSNTLDILDRSEYSELQKLIDNTN</sequence>
<comment type="caution">
    <text evidence="1">The sequence shown here is derived from an EMBL/GenBank/DDBJ whole genome shotgun (WGS) entry which is preliminary data.</text>
</comment>
<proteinExistence type="predicted"/>
<dbReference type="RefSeq" id="WP_100334427.1">
    <property type="nucleotide sequence ID" value="NZ_PGFA01000001.1"/>
</dbReference>
<keyword evidence="2" id="KW-1185">Reference proteome</keyword>
<organism evidence="1 2">
    <name type="scientific">Hymenobacter chitinivorans DSM 11115</name>
    <dbReference type="NCBI Taxonomy" id="1121954"/>
    <lineage>
        <taxon>Bacteria</taxon>
        <taxon>Pseudomonadati</taxon>
        <taxon>Bacteroidota</taxon>
        <taxon>Cytophagia</taxon>
        <taxon>Cytophagales</taxon>
        <taxon>Hymenobacteraceae</taxon>
        <taxon>Hymenobacter</taxon>
    </lineage>
</organism>
<dbReference type="AlphaFoldDB" id="A0A2M9BL41"/>
<accession>A0A2M9BL41</accession>
<protein>
    <submittedName>
        <fullName evidence="1">Uncharacterized protein DUF3800</fullName>
    </submittedName>
</protein>
<reference evidence="1 2" key="1">
    <citation type="submission" date="2017-11" db="EMBL/GenBank/DDBJ databases">
        <title>Genomic Encyclopedia of Archaeal and Bacterial Type Strains, Phase II (KMG-II): From Individual Species to Whole Genera.</title>
        <authorList>
            <person name="Goeker M."/>
        </authorList>
    </citation>
    <scope>NUCLEOTIDE SEQUENCE [LARGE SCALE GENOMIC DNA]</scope>
    <source>
        <strain evidence="1 2">DSM 11115</strain>
    </source>
</reference>
<evidence type="ECO:0000313" key="2">
    <source>
        <dbReference type="Proteomes" id="UP000228535"/>
    </source>
</evidence>